<reference evidence="1 2" key="1">
    <citation type="submission" date="2017-04" db="EMBL/GenBank/DDBJ databases">
        <authorList>
            <person name="Afonso C.L."/>
            <person name="Miller P.J."/>
            <person name="Scott M.A."/>
            <person name="Spackman E."/>
            <person name="Goraichik I."/>
            <person name="Dimitrov K.M."/>
            <person name="Suarez D.L."/>
            <person name="Swayne D.E."/>
        </authorList>
    </citation>
    <scope>NUCLEOTIDE SEQUENCE [LARGE SCALE GENOMIC DNA]</scope>
    <source>
        <strain evidence="1 2">CGMCC 1.10972</strain>
    </source>
</reference>
<accession>A0A1W2EK38</accession>
<evidence type="ECO:0000313" key="2">
    <source>
        <dbReference type="Proteomes" id="UP000192656"/>
    </source>
</evidence>
<gene>
    <name evidence="1" type="ORF">SAMN06297251_12650</name>
</gene>
<dbReference type="RefSeq" id="WP_084412331.1">
    <property type="nucleotide sequence ID" value="NZ_FWXR01000026.1"/>
</dbReference>
<keyword evidence="2" id="KW-1185">Reference proteome</keyword>
<proteinExistence type="predicted"/>
<dbReference type="AlphaFoldDB" id="A0A1W2EK38"/>
<name>A0A1W2EK38_9HYPH</name>
<sequence length="187" mass="20939">MQTSRGLVEVPPAQASIYAVARMQAEAGIRVARRLDPNWRPPTSLTSTIEGEIAHQRAVLRQAEQFVLSRRRGIGDNGGPPLEPDIPPRSLGELVAPEGRIIGIRAKGAQDRIRTISPEEMERIVLSLTYHGRPLKLHDRYQGVWYEGVDRCVVGIRFSESFGLTLDVRDPGGDRRFKELKLHMKGQ</sequence>
<evidence type="ECO:0000313" key="1">
    <source>
        <dbReference type="EMBL" id="SMD09666.1"/>
    </source>
</evidence>
<dbReference type="STRING" id="937218.SAMN06297251_12650"/>
<dbReference type="Proteomes" id="UP000192656">
    <property type="component" value="Unassembled WGS sequence"/>
</dbReference>
<dbReference type="OrthoDB" id="7917007at2"/>
<organism evidence="1 2">
    <name type="scientific">Fulvimarina manganoxydans</name>
    <dbReference type="NCBI Taxonomy" id="937218"/>
    <lineage>
        <taxon>Bacteria</taxon>
        <taxon>Pseudomonadati</taxon>
        <taxon>Pseudomonadota</taxon>
        <taxon>Alphaproteobacteria</taxon>
        <taxon>Hyphomicrobiales</taxon>
        <taxon>Aurantimonadaceae</taxon>
        <taxon>Fulvimarina</taxon>
    </lineage>
</organism>
<protein>
    <submittedName>
        <fullName evidence="1">Uncharacterized protein</fullName>
    </submittedName>
</protein>
<dbReference type="EMBL" id="FWXR01000026">
    <property type="protein sequence ID" value="SMD09666.1"/>
    <property type="molecule type" value="Genomic_DNA"/>
</dbReference>